<evidence type="ECO:0000256" key="1">
    <source>
        <dbReference type="SAM" id="MobiDB-lite"/>
    </source>
</evidence>
<name>A0AAE1QKP8_9EUCA</name>
<keyword evidence="3" id="KW-1185">Reference proteome</keyword>
<accession>A0AAE1QKP8</accession>
<comment type="caution">
    <text evidence="2">The sequence shown here is derived from an EMBL/GenBank/DDBJ whole genome shotgun (WGS) entry which is preliminary data.</text>
</comment>
<proteinExistence type="predicted"/>
<dbReference type="Proteomes" id="UP001292094">
    <property type="component" value="Unassembled WGS sequence"/>
</dbReference>
<organism evidence="2 3">
    <name type="scientific">Petrolisthes manimaculis</name>
    <dbReference type="NCBI Taxonomy" id="1843537"/>
    <lineage>
        <taxon>Eukaryota</taxon>
        <taxon>Metazoa</taxon>
        <taxon>Ecdysozoa</taxon>
        <taxon>Arthropoda</taxon>
        <taxon>Crustacea</taxon>
        <taxon>Multicrustacea</taxon>
        <taxon>Malacostraca</taxon>
        <taxon>Eumalacostraca</taxon>
        <taxon>Eucarida</taxon>
        <taxon>Decapoda</taxon>
        <taxon>Pleocyemata</taxon>
        <taxon>Anomura</taxon>
        <taxon>Galatheoidea</taxon>
        <taxon>Porcellanidae</taxon>
        <taxon>Petrolisthes</taxon>
    </lineage>
</organism>
<feature type="compositionally biased region" description="Gly residues" evidence="1">
    <location>
        <begin position="1"/>
        <end position="12"/>
    </location>
</feature>
<evidence type="ECO:0000313" key="2">
    <source>
        <dbReference type="EMBL" id="KAK4328196.1"/>
    </source>
</evidence>
<gene>
    <name evidence="2" type="ORF">Pmani_001318</name>
</gene>
<dbReference type="EMBL" id="JAWZYT010000092">
    <property type="protein sequence ID" value="KAK4328196.1"/>
    <property type="molecule type" value="Genomic_DNA"/>
</dbReference>
<reference evidence="2" key="1">
    <citation type="submission" date="2023-11" db="EMBL/GenBank/DDBJ databases">
        <title>Genome assemblies of two species of porcelain crab, Petrolisthes cinctipes and Petrolisthes manimaculis (Anomura: Porcellanidae).</title>
        <authorList>
            <person name="Angst P."/>
        </authorList>
    </citation>
    <scope>NUCLEOTIDE SEQUENCE</scope>
    <source>
        <strain evidence="2">PB745_02</strain>
        <tissue evidence="2">Gill</tissue>
    </source>
</reference>
<feature type="region of interest" description="Disordered" evidence="1">
    <location>
        <begin position="1"/>
        <end position="43"/>
    </location>
</feature>
<protein>
    <submittedName>
        <fullName evidence="2">Uncharacterized protein</fullName>
    </submittedName>
</protein>
<sequence>MGGAGRQGVGVGERGRPRVTVQNGQYRSQVSTTLSHSSGGGGVRQAIEQRWLGGRRGFRKYRGCMIQEEEKKDRRGVNVRGSG</sequence>
<evidence type="ECO:0000313" key="3">
    <source>
        <dbReference type="Proteomes" id="UP001292094"/>
    </source>
</evidence>
<dbReference type="AlphaFoldDB" id="A0AAE1QKP8"/>